<dbReference type="STRING" id="27342.A0A0H2RW26"/>
<keyword evidence="1" id="KW-0812">Transmembrane</keyword>
<protein>
    <submittedName>
        <fullName evidence="2">Uncharacterized protein</fullName>
    </submittedName>
</protein>
<organism evidence="2 3">
    <name type="scientific">Schizopora paradoxa</name>
    <dbReference type="NCBI Taxonomy" id="27342"/>
    <lineage>
        <taxon>Eukaryota</taxon>
        <taxon>Fungi</taxon>
        <taxon>Dikarya</taxon>
        <taxon>Basidiomycota</taxon>
        <taxon>Agaricomycotina</taxon>
        <taxon>Agaricomycetes</taxon>
        <taxon>Hymenochaetales</taxon>
        <taxon>Schizoporaceae</taxon>
        <taxon>Schizopora</taxon>
    </lineage>
</organism>
<dbReference type="AlphaFoldDB" id="A0A0H2RW26"/>
<feature type="transmembrane region" description="Helical" evidence="1">
    <location>
        <begin position="142"/>
        <end position="160"/>
    </location>
</feature>
<feature type="transmembrane region" description="Helical" evidence="1">
    <location>
        <begin position="20"/>
        <end position="43"/>
    </location>
</feature>
<gene>
    <name evidence="2" type="ORF">SCHPADRAFT_903970</name>
</gene>
<name>A0A0H2RW26_9AGAM</name>
<reference evidence="2 3" key="1">
    <citation type="submission" date="2015-04" db="EMBL/GenBank/DDBJ databases">
        <title>Complete genome sequence of Schizopora paradoxa KUC8140, a cosmopolitan wood degrader in East Asia.</title>
        <authorList>
            <consortium name="DOE Joint Genome Institute"/>
            <person name="Min B."/>
            <person name="Park H."/>
            <person name="Jang Y."/>
            <person name="Kim J.-J."/>
            <person name="Kim K.H."/>
            <person name="Pangilinan J."/>
            <person name="Lipzen A."/>
            <person name="Riley R."/>
            <person name="Grigoriev I.V."/>
            <person name="Spatafora J.W."/>
            <person name="Choi I.-G."/>
        </authorList>
    </citation>
    <scope>NUCLEOTIDE SEQUENCE [LARGE SCALE GENOMIC DNA]</scope>
    <source>
        <strain evidence="2 3">KUC8140</strain>
    </source>
</reference>
<dbReference type="EMBL" id="KQ085956">
    <property type="protein sequence ID" value="KLO13638.1"/>
    <property type="molecule type" value="Genomic_DNA"/>
</dbReference>
<keyword evidence="1" id="KW-1133">Transmembrane helix</keyword>
<evidence type="ECO:0000256" key="1">
    <source>
        <dbReference type="SAM" id="Phobius"/>
    </source>
</evidence>
<feature type="transmembrane region" description="Helical" evidence="1">
    <location>
        <begin position="55"/>
        <end position="80"/>
    </location>
</feature>
<dbReference type="Proteomes" id="UP000053477">
    <property type="component" value="Unassembled WGS sequence"/>
</dbReference>
<accession>A0A0H2RW26</accession>
<evidence type="ECO:0000313" key="2">
    <source>
        <dbReference type="EMBL" id="KLO13638.1"/>
    </source>
</evidence>
<proteinExistence type="predicted"/>
<keyword evidence="1" id="KW-0472">Membrane</keyword>
<feature type="transmembrane region" description="Helical" evidence="1">
    <location>
        <begin position="92"/>
        <end position="112"/>
    </location>
</feature>
<evidence type="ECO:0000313" key="3">
    <source>
        <dbReference type="Proteomes" id="UP000053477"/>
    </source>
</evidence>
<dbReference type="InParanoid" id="A0A0H2RW26"/>
<sequence>MAYGVTSQKFLCCFPVRIGVFLLSLLELVSAAAVAGLLWFGIVSKQINVAGREKIAVIVVAVIMSIVAIVCLCGFIGSVIRSRRLVSIYSTALNWLLGLSVLSGIAYIVLMFTMSKSKFIDTCINGSTDQNIKDECQHVNEIRFIAVGWLVFNWIIHLYMCIIVNRYVRQLEEEDSEKYRLKSMHSNAVYQRTSNRDSMEALTYPRNSQYPYSDGKHSFGSHV</sequence>
<keyword evidence="3" id="KW-1185">Reference proteome</keyword>
<dbReference type="OrthoDB" id="3239304at2759"/>